<evidence type="ECO:0000313" key="1">
    <source>
        <dbReference type="EMBL" id="GFR96085.1"/>
    </source>
</evidence>
<accession>A0AAV4HF71</accession>
<sequence>GGAVAIISALDRPDFYKGLLFIAPVTITDPDLVGPCELDSSGISRDPDVVSPNSVVDNSIQVSAECVNCFNAECDNCFNAECDNCFNAECVNQLHTIDFCLKAIKPRWMSARSTEIFDKVS</sequence>
<feature type="non-terminal residue" evidence="1">
    <location>
        <position position="1"/>
    </location>
</feature>
<protein>
    <recommendedName>
        <fullName evidence="3">PSI domain-containing protein</fullName>
    </recommendedName>
</protein>
<keyword evidence="2" id="KW-1185">Reference proteome</keyword>
<proteinExistence type="predicted"/>
<comment type="caution">
    <text evidence="1">The sequence shown here is derived from an EMBL/GenBank/DDBJ whole genome shotgun (WGS) entry which is preliminary data.</text>
</comment>
<dbReference type="AlphaFoldDB" id="A0AAV4HF71"/>
<gene>
    <name evidence="1" type="ORF">ElyMa_006289100</name>
</gene>
<reference evidence="1 2" key="1">
    <citation type="journal article" date="2021" name="Elife">
        <title>Chloroplast acquisition without the gene transfer in kleptoplastic sea slugs, Plakobranchus ocellatus.</title>
        <authorList>
            <person name="Maeda T."/>
            <person name="Takahashi S."/>
            <person name="Yoshida T."/>
            <person name="Shimamura S."/>
            <person name="Takaki Y."/>
            <person name="Nagai Y."/>
            <person name="Toyoda A."/>
            <person name="Suzuki Y."/>
            <person name="Arimoto A."/>
            <person name="Ishii H."/>
            <person name="Satoh N."/>
            <person name="Nishiyama T."/>
            <person name="Hasebe M."/>
            <person name="Maruyama T."/>
            <person name="Minagawa J."/>
            <person name="Obokata J."/>
            <person name="Shigenobu S."/>
        </authorList>
    </citation>
    <scope>NUCLEOTIDE SEQUENCE [LARGE SCALE GENOMIC DNA]</scope>
</reference>
<evidence type="ECO:0008006" key="3">
    <source>
        <dbReference type="Google" id="ProtNLM"/>
    </source>
</evidence>
<evidence type="ECO:0000313" key="2">
    <source>
        <dbReference type="Proteomes" id="UP000762676"/>
    </source>
</evidence>
<dbReference type="Proteomes" id="UP000762676">
    <property type="component" value="Unassembled WGS sequence"/>
</dbReference>
<dbReference type="EMBL" id="BMAT01012651">
    <property type="protein sequence ID" value="GFR96085.1"/>
    <property type="molecule type" value="Genomic_DNA"/>
</dbReference>
<organism evidence="1 2">
    <name type="scientific">Elysia marginata</name>
    <dbReference type="NCBI Taxonomy" id="1093978"/>
    <lineage>
        <taxon>Eukaryota</taxon>
        <taxon>Metazoa</taxon>
        <taxon>Spiralia</taxon>
        <taxon>Lophotrochozoa</taxon>
        <taxon>Mollusca</taxon>
        <taxon>Gastropoda</taxon>
        <taxon>Heterobranchia</taxon>
        <taxon>Euthyneura</taxon>
        <taxon>Panpulmonata</taxon>
        <taxon>Sacoglossa</taxon>
        <taxon>Placobranchoidea</taxon>
        <taxon>Plakobranchidae</taxon>
        <taxon>Elysia</taxon>
    </lineage>
</organism>
<name>A0AAV4HF71_9GAST</name>